<evidence type="ECO:0000256" key="6">
    <source>
        <dbReference type="ARBA" id="ARBA00022824"/>
    </source>
</evidence>
<gene>
    <name evidence="16" type="primary">BCAP31</name>
    <name evidence="16" type="ORF">Bhyg_02692</name>
</gene>
<dbReference type="AlphaFoldDB" id="A0A9Q0S6V8"/>
<reference evidence="16" key="1">
    <citation type="submission" date="2022-07" db="EMBL/GenBank/DDBJ databases">
        <authorList>
            <person name="Trinca V."/>
            <person name="Uliana J.V.C."/>
            <person name="Torres T.T."/>
            <person name="Ward R.J."/>
            <person name="Monesi N."/>
        </authorList>
    </citation>
    <scope>NUCLEOTIDE SEQUENCE</scope>
    <source>
        <strain evidence="16">HSMRA1968</strain>
        <tissue evidence="16">Whole embryos</tissue>
    </source>
</reference>
<dbReference type="InterPro" id="IPR041672">
    <property type="entry name" value="Bap31/Bap29_C"/>
</dbReference>
<keyword evidence="17" id="KW-1185">Reference proteome</keyword>
<keyword evidence="7 12" id="KW-0931">ER-Golgi transport</keyword>
<comment type="caution">
    <text evidence="16">The sequence shown here is derived from an EMBL/GenBank/DDBJ whole genome shotgun (WGS) entry which is preliminary data.</text>
</comment>
<comment type="function">
    <text evidence="12">May play a role in anterograde transport of membrane proteins from the endoplasmic reticulum to the Golgi.</text>
</comment>
<evidence type="ECO:0000256" key="1">
    <source>
        <dbReference type="ARBA" id="ARBA00004477"/>
    </source>
</evidence>
<feature type="domain" description="Bap31/Bap29 cytoplasmic coiled-coil" evidence="15">
    <location>
        <begin position="178"/>
        <end position="223"/>
    </location>
</feature>
<dbReference type="PANTHER" id="PTHR12701:SF20">
    <property type="entry name" value="ENDOPLASMIC RETICULUM TRANSMEMBRANE PROTEIN"/>
    <property type="match status" value="1"/>
</dbReference>
<proteinExistence type="inferred from homology"/>
<feature type="transmembrane region" description="Helical" evidence="12">
    <location>
        <begin position="6"/>
        <end position="27"/>
    </location>
</feature>
<dbReference type="PANTHER" id="PTHR12701">
    <property type="entry name" value="BCR-ASSOCIATED PROTEIN, BAP"/>
    <property type="match status" value="1"/>
</dbReference>
<protein>
    <recommendedName>
        <fullName evidence="12">Endoplasmic reticulum transmembrane protein</fullName>
    </recommendedName>
</protein>
<evidence type="ECO:0000256" key="13">
    <source>
        <dbReference type="SAM" id="MobiDB-lite"/>
    </source>
</evidence>
<dbReference type="OrthoDB" id="435607at2759"/>
<evidence type="ECO:0000256" key="9">
    <source>
        <dbReference type="ARBA" id="ARBA00022989"/>
    </source>
</evidence>
<dbReference type="Gene3D" id="1.20.5.110">
    <property type="match status" value="1"/>
</dbReference>
<dbReference type="GO" id="GO:0006886">
    <property type="term" value="P:intracellular protein transport"/>
    <property type="evidence" value="ECO:0007669"/>
    <property type="project" value="UniProtKB-UniRule"/>
</dbReference>
<evidence type="ECO:0000256" key="7">
    <source>
        <dbReference type="ARBA" id="ARBA00022892"/>
    </source>
</evidence>
<evidence type="ECO:0000256" key="11">
    <source>
        <dbReference type="ARBA" id="ARBA00023136"/>
    </source>
</evidence>
<keyword evidence="3 12" id="KW-0813">Transport</keyword>
<evidence type="ECO:0000256" key="12">
    <source>
        <dbReference type="RuleBase" id="RU367026"/>
    </source>
</evidence>
<keyword evidence="10" id="KW-0175">Coiled coil</keyword>
<evidence type="ECO:0000256" key="5">
    <source>
        <dbReference type="ARBA" id="ARBA00022703"/>
    </source>
</evidence>
<dbReference type="Pfam" id="PF05529">
    <property type="entry name" value="Bap31"/>
    <property type="match status" value="1"/>
</dbReference>
<keyword evidence="9 12" id="KW-1133">Transmembrane helix</keyword>
<keyword evidence="4 12" id="KW-0812">Transmembrane</keyword>
<dbReference type="GO" id="GO:0005789">
    <property type="term" value="C:endoplasmic reticulum membrane"/>
    <property type="evidence" value="ECO:0007669"/>
    <property type="project" value="UniProtKB-SubCell"/>
</dbReference>
<keyword evidence="11 12" id="KW-0472">Membrane</keyword>
<evidence type="ECO:0000256" key="3">
    <source>
        <dbReference type="ARBA" id="ARBA00022448"/>
    </source>
</evidence>
<feature type="compositionally biased region" description="Basic and acidic residues" evidence="13">
    <location>
        <begin position="183"/>
        <end position="196"/>
    </location>
</feature>
<feature type="transmembrane region" description="Helical" evidence="12">
    <location>
        <begin position="48"/>
        <end position="67"/>
    </location>
</feature>
<evidence type="ECO:0000259" key="14">
    <source>
        <dbReference type="Pfam" id="PF05529"/>
    </source>
</evidence>
<comment type="similarity">
    <text evidence="2 12">Belongs to the BCAP29/BCAP31 family.</text>
</comment>
<comment type="subcellular location">
    <subcellularLocation>
        <location evidence="1 12">Endoplasmic reticulum membrane</location>
        <topology evidence="1 12">Multi-pass membrane protein</topology>
    </subcellularLocation>
</comment>
<keyword evidence="16" id="KW-0675">Receptor</keyword>
<dbReference type="Pfam" id="PF18035">
    <property type="entry name" value="Bap31_Bap29_C"/>
    <property type="match status" value="1"/>
</dbReference>
<evidence type="ECO:0000313" key="17">
    <source>
        <dbReference type="Proteomes" id="UP001151699"/>
    </source>
</evidence>
<evidence type="ECO:0000256" key="2">
    <source>
        <dbReference type="ARBA" id="ARBA00007956"/>
    </source>
</evidence>
<feature type="region of interest" description="Disordered" evidence="13">
    <location>
        <begin position="147"/>
        <end position="169"/>
    </location>
</feature>
<keyword evidence="6 12" id="KW-0256">Endoplasmic reticulum</keyword>
<sequence>MSLVWTLIATFLYIEVAIVLLFVLPIASPSRWQRFFKSRFLEMINRQAQIYFYLLFGVLVLFLLEAIREMRKYSQADANAEAHPNVGMQHSMRLFRAQRNFYITGFSIFLILVIRRLVMLISTQATLLAQSEASMRQAQSASTAARTLLSQQKAKETEDEKSEEAAEAQKLIGELKNKLKELNTELERERKDKEAMKSQSESLNKEYDRLTEEYSKLERKLTIGDSRKDD</sequence>
<evidence type="ECO:0000313" key="16">
    <source>
        <dbReference type="EMBL" id="KAJ6647469.1"/>
    </source>
</evidence>
<keyword evidence="5" id="KW-0053">Apoptosis</keyword>
<feature type="transmembrane region" description="Helical" evidence="12">
    <location>
        <begin position="101"/>
        <end position="118"/>
    </location>
</feature>
<keyword evidence="8 12" id="KW-0653">Protein transport</keyword>
<dbReference type="InterPro" id="IPR008417">
    <property type="entry name" value="BAP29/BAP31"/>
</dbReference>
<feature type="region of interest" description="Disordered" evidence="13">
    <location>
        <begin position="183"/>
        <end position="209"/>
    </location>
</feature>
<dbReference type="GO" id="GO:0006888">
    <property type="term" value="P:endoplasmic reticulum to Golgi vesicle-mediated transport"/>
    <property type="evidence" value="ECO:0007669"/>
    <property type="project" value="UniProtKB-UniRule"/>
</dbReference>
<evidence type="ECO:0000259" key="15">
    <source>
        <dbReference type="Pfam" id="PF18035"/>
    </source>
</evidence>
<evidence type="ECO:0000256" key="8">
    <source>
        <dbReference type="ARBA" id="ARBA00022927"/>
    </source>
</evidence>
<organism evidence="16 17">
    <name type="scientific">Pseudolycoriella hygida</name>
    <dbReference type="NCBI Taxonomy" id="35572"/>
    <lineage>
        <taxon>Eukaryota</taxon>
        <taxon>Metazoa</taxon>
        <taxon>Ecdysozoa</taxon>
        <taxon>Arthropoda</taxon>
        <taxon>Hexapoda</taxon>
        <taxon>Insecta</taxon>
        <taxon>Pterygota</taxon>
        <taxon>Neoptera</taxon>
        <taxon>Endopterygota</taxon>
        <taxon>Diptera</taxon>
        <taxon>Nematocera</taxon>
        <taxon>Sciaroidea</taxon>
        <taxon>Sciaridae</taxon>
        <taxon>Pseudolycoriella</taxon>
    </lineage>
</organism>
<name>A0A9Q0S6V8_9DIPT</name>
<dbReference type="GO" id="GO:0070973">
    <property type="term" value="P:protein localization to endoplasmic reticulum exit site"/>
    <property type="evidence" value="ECO:0007669"/>
    <property type="project" value="UniProtKB-UniRule"/>
</dbReference>
<evidence type="ECO:0000256" key="10">
    <source>
        <dbReference type="ARBA" id="ARBA00023054"/>
    </source>
</evidence>
<dbReference type="Proteomes" id="UP001151699">
    <property type="component" value="Chromosome A"/>
</dbReference>
<dbReference type="EMBL" id="WJQU01000001">
    <property type="protein sequence ID" value="KAJ6647469.1"/>
    <property type="molecule type" value="Genomic_DNA"/>
</dbReference>
<dbReference type="GO" id="GO:0006915">
    <property type="term" value="P:apoptotic process"/>
    <property type="evidence" value="ECO:0007669"/>
    <property type="project" value="UniProtKB-KW"/>
</dbReference>
<dbReference type="InterPro" id="IPR040463">
    <property type="entry name" value="BAP29/BAP31_N"/>
</dbReference>
<dbReference type="FunFam" id="1.20.5.110:FF:000011">
    <property type="entry name" value="B-cell receptor-associated protein 29"/>
    <property type="match status" value="1"/>
</dbReference>
<evidence type="ECO:0000256" key="4">
    <source>
        <dbReference type="ARBA" id="ARBA00022692"/>
    </source>
</evidence>
<accession>A0A9Q0S6V8</accession>
<feature type="domain" description="BAP29/BAP31 transmembrane" evidence="14">
    <location>
        <begin position="1"/>
        <end position="133"/>
    </location>
</feature>